<dbReference type="RefSeq" id="WP_311124035.1">
    <property type="nucleotide sequence ID" value="NZ_JAQSKY010000074.1"/>
</dbReference>
<sequence length="60" mass="6868">NFTTPFESTFYRPEIVAQAMNQDLIVRPIAKDGSYYTFEVRNSSGPVMANFILCEFKKAI</sequence>
<evidence type="ECO:0000313" key="2">
    <source>
        <dbReference type="Proteomes" id="UP001249822"/>
    </source>
</evidence>
<evidence type="ECO:0000313" key="1">
    <source>
        <dbReference type="EMBL" id="MDS7903784.1"/>
    </source>
</evidence>
<dbReference type="EMBL" id="JAQSKY010000074">
    <property type="protein sequence ID" value="MDS7903784.1"/>
    <property type="molecule type" value="Genomic_DNA"/>
</dbReference>
<dbReference type="Proteomes" id="UP001249822">
    <property type="component" value="Unassembled WGS sequence"/>
</dbReference>
<proteinExistence type="predicted"/>
<reference evidence="1" key="2">
    <citation type="submission" date="2023-01" db="EMBL/GenBank/DDBJ databases">
        <authorList>
            <person name="Du H."/>
            <person name="Wan W."/>
        </authorList>
    </citation>
    <scope>NUCLEOTIDE SEQUENCE</scope>
    <source>
        <strain evidence="1">HD1688</strain>
    </source>
</reference>
<accession>A0AB35Q633</accession>
<protein>
    <submittedName>
        <fullName evidence="1">Uncharacterized protein</fullName>
    </submittedName>
</protein>
<reference evidence="1" key="1">
    <citation type="journal article" date="2023" name="Front. Microbiol.">
        <title>Genomic characterization of carbapenem-resistant Klebsiella oxytoca complex in China: a multi-center study.</title>
        <authorList>
            <person name="Wan W."/>
            <person name="Yang X."/>
            <person name="Yu H."/>
            <person name="Wang M."/>
            <person name="Jia W."/>
            <person name="Huang B."/>
            <person name="Qu F."/>
            <person name="Shan B."/>
            <person name="Tang Y.W."/>
            <person name="Chen L."/>
            <person name="Du H."/>
        </authorList>
    </citation>
    <scope>NUCLEOTIDE SEQUENCE</scope>
    <source>
        <strain evidence="1">HD1688</strain>
    </source>
</reference>
<name>A0AB35Q633_9ENTR</name>
<organism evidence="1 2">
    <name type="scientific">Klebsiella michiganensis</name>
    <dbReference type="NCBI Taxonomy" id="1134687"/>
    <lineage>
        <taxon>Bacteria</taxon>
        <taxon>Pseudomonadati</taxon>
        <taxon>Pseudomonadota</taxon>
        <taxon>Gammaproteobacteria</taxon>
        <taxon>Enterobacterales</taxon>
        <taxon>Enterobacteriaceae</taxon>
        <taxon>Klebsiella/Raoultella group</taxon>
        <taxon>Klebsiella</taxon>
    </lineage>
</organism>
<dbReference type="AlphaFoldDB" id="A0AB35Q633"/>
<gene>
    <name evidence="1" type="ORF">PTQ40_33155</name>
</gene>
<comment type="caution">
    <text evidence="1">The sequence shown here is derived from an EMBL/GenBank/DDBJ whole genome shotgun (WGS) entry which is preliminary data.</text>
</comment>
<feature type="non-terminal residue" evidence="1">
    <location>
        <position position="1"/>
    </location>
</feature>